<feature type="compositionally biased region" description="Polar residues" evidence="1">
    <location>
        <begin position="1"/>
        <end position="10"/>
    </location>
</feature>
<evidence type="ECO:0000313" key="3">
    <source>
        <dbReference type="Proteomes" id="UP001085076"/>
    </source>
</evidence>
<reference evidence="2" key="2">
    <citation type="journal article" date="2022" name="Hortic Res">
        <title>The genome of Dioscorea zingiberensis sheds light on the biosynthesis, origin and evolution of the medicinally important diosgenin saponins.</title>
        <authorList>
            <person name="Li Y."/>
            <person name="Tan C."/>
            <person name="Li Z."/>
            <person name="Guo J."/>
            <person name="Li S."/>
            <person name="Chen X."/>
            <person name="Wang C."/>
            <person name="Dai X."/>
            <person name="Yang H."/>
            <person name="Song W."/>
            <person name="Hou L."/>
            <person name="Xu J."/>
            <person name="Tong Z."/>
            <person name="Xu A."/>
            <person name="Yuan X."/>
            <person name="Wang W."/>
            <person name="Yang Q."/>
            <person name="Chen L."/>
            <person name="Sun Z."/>
            <person name="Wang K."/>
            <person name="Pan B."/>
            <person name="Chen J."/>
            <person name="Bao Y."/>
            <person name="Liu F."/>
            <person name="Qi X."/>
            <person name="Gang D.R."/>
            <person name="Wen J."/>
            <person name="Li J."/>
        </authorList>
    </citation>
    <scope>NUCLEOTIDE SEQUENCE</scope>
    <source>
        <strain evidence="2">Dzin_1.0</strain>
    </source>
</reference>
<sequence length="67" mass="7396">MKNSWRTMTVSVPKKQAEKNETEEQVLEMNGNFGQVVAFSRPKLPPGLGPLVLLSFLEMGSTADDES</sequence>
<feature type="region of interest" description="Disordered" evidence="1">
    <location>
        <begin position="1"/>
        <end position="22"/>
    </location>
</feature>
<keyword evidence="3" id="KW-1185">Reference proteome</keyword>
<reference evidence="2" key="1">
    <citation type="submission" date="2021-03" db="EMBL/GenBank/DDBJ databases">
        <authorList>
            <person name="Li Z."/>
            <person name="Yang C."/>
        </authorList>
    </citation>
    <scope>NUCLEOTIDE SEQUENCE</scope>
    <source>
        <strain evidence="2">Dzin_1.0</strain>
        <tissue evidence="2">Leaf</tissue>
    </source>
</reference>
<name>A0A9D5CA09_9LILI</name>
<organism evidence="2 3">
    <name type="scientific">Dioscorea zingiberensis</name>
    <dbReference type="NCBI Taxonomy" id="325984"/>
    <lineage>
        <taxon>Eukaryota</taxon>
        <taxon>Viridiplantae</taxon>
        <taxon>Streptophyta</taxon>
        <taxon>Embryophyta</taxon>
        <taxon>Tracheophyta</taxon>
        <taxon>Spermatophyta</taxon>
        <taxon>Magnoliopsida</taxon>
        <taxon>Liliopsida</taxon>
        <taxon>Dioscoreales</taxon>
        <taxon>Dioscoreaceae</taxon>
        <taxon>Dioscorea</taxon>
    </lineage>
</organism>
<dbReference type="Proteomes" id="UP001085076">
    <property type="component" value="Miscellaneous, Linkage group lg06"/>
</dbReference>
<dbReference type="AlphaFoldDB" id="A0A9D5CA09"/>
<dbReference type="EMBL" id="JAGGNH010000006">
    <property type="protein sequence ID" value="KAJ0968930.1"/>
    <property type="molecule type" value="Genomic_DNA"/>
</dbReference>
<evidence type="ECO:0000313" key="2">
    <source>
        <dbReference type="EMBL" id="KAJ0968930.1"/>
    </source>
</evidence>
<evidence type="ECO:0000256" key="1">
    <source>
        <dbReference type="SAM" id="MobiDB-lite"/>
    </source>
</evidence>
<accession>A0A9D5CA09</accession>
<proteinExistence type="predicted"/>
<gene>
    <name evidence="2" type="ORF">J5N97_021807</name>
</gene>
<protein>
    <submittedName>
        <fullName evidence="2">Uncharacterized protein</fullName>
    </submittedName>
</protein>
<comment type="caution">
    <text evidence="2">The sequence shown here is derived from an EMBL/GenBank/DDBJ whole genome shotgun (WGS) entry which is preliminary data.</text>
</comment>